<keyword evidence="1" id="KW-0812">Transmembrane</keyword>
<dbReference type="EMBL" id="WSFO01000026">
    <property type="protein sequence ID" value="KAE9624745.1"/>
    <property type="molecule type" value="Genomic_DNA"/>
</dbReference>
<gene>
    <name evidence="2" type="ORF">GP644_23205</name>
</gene>
<dbReference type="RefSeq" id="WP_158981824.1">
    <property type="nucleotide sequence ID" value="NZ_WSFO01000026.1"/>
</dbReference>
<dbReference type="InterPro" id="IPR046031">
    <property type="entry name" value="DUF5989"/>
</dbReference>
<protein>
    <submittedName>
        <fullName evidence="2">Uncharacterized protein</fullName>
    </submittedName>
</protein>
<evidence type="ECO:0000313" key="3">
    <source>
        <dbReference type="Proteomes" id="UP000441586"/>
    </source>
</evidence>
<sequence>MTNLHSRKGKKLTIRQRATSLLWSVRAVLQGMISHGVGWLLPLVFALLILAALLALIAGTGPLAPFIYPII</sequence>
<proteinExistence type="predicted"/>
<dbReference type="Proteomes" id="UP000441586">
    <property type="component" value="Unassembled WGS sequence"/>
</dbReference>
<evidence type="ECO:0000313" key="2">
    <source>
        <dbReference type="EMBL" id="KAE9624745.1"/>
    </source>
</evidence>
<feature type="transmembrane region" description="Helical" evidence="1">
    <location>
        <begin position="47"/>
        <end position="68"/>
    </location>
</feature>
<dbReference type="Pfam" id="PF19451">
    <property type="entry name" value="DUF5989"/>
    <property type="match status" value="1"/>
</dbReference>
<keyword evidence="1" id="KW-0472">Membrane</keyword>
<keyword evidence="1" id="KW-1133">Transmembrane helix</keyword>
<reference evidence="2 3" key="1">
    <citation type="submission" date="2019-12" db="EMBL/GenBank/DDBJ databases">
        <authorList>
            <person name="Zhang Y.-J."/>
        </authorList>
    </citation>
    <scope>NUCLEOTIDE SEQUENCE [LARGE SCALE GENOMIC DNA]</scope>
    <source>
        <strain evidence="2 3">H18S-6</strain>
    </source>
</reference>
<comment type="caution">
    <text evidence="2">The sequence shown here is derived from an EMBL/GenBank/DDBJ whole genome shotgun (WGS) entry which is preliminary data.</text>
</comment>
<evidence type="ECO:0000256" key="1">
    <source>
        <dbReference type="SAM" id="Phobius"/>
    </source>
</evidence>
<name>A0A6A4RDF3_9RHOB</name>
<accession>A0A6A4RDF3</accession>
<dbReference type="AlphaFoldDB" id="A0A6A4RDF3"/>
<organism evidence="2 3">
    <name type="scientific">Parasedimentitalea maritima</name>
    <dbReference type="NCBI Taxonomy" id="2578117"/>
    <lineage>
        <taxon>Bacteria</taxon>
        <taxon>Pseudomonadati</taxon>
        <taxon>Pseudomonadota</taxon>
        <taxon>Alphaproteobacteria</taxon>
        <taxon>Rhodobacterales</taxon>
        <taxon>Paracoccaceae</taxon>
        <taxon>Parasedimentitalea</taxon>
    </lineage>
</organism>